<keyword evidence="1" id="KW-1133">Transmembrane helix</keyword>
<comment type="caution">
    <text evidence="2">The sequence shown here is derived from an EMBL/GenBank/DDBJ whole genome shotgun (WGS) entry which is preliminary data.</text>
</comment>
<evidence type="ECO:0000256" key="1">
    <source>
        <dbReference type="SAM" id="Phobius"/>
    </source>
</evidence>
<accession>A0A0R1LFH5</accession>
<evidence type="ECO:0000313" key="3">
    <source>
        <dbReference type="Proteomes" id="UP000051955"/>
    </source>
</evidence>
<keyword evidence="1" id="KW-0472">Membrane</keyword>
<keyword evidence="1" id="KW-0812">Transmembrane</keyword>
<feature type="transmembrane region" description="Helical" evidence="1">
    <location>
        <begin position="12"/>
        <end position="29"/>
    </location>
</feature>
<dbReference type="PATRIC" id="fig|1423715.3.peg.984"/>
<dbReference type="EMBL" id="AZDV01000027">
    <property type="protein sequence ID" value="KRK94136.1"/>
    <property type="molecule type" value="Genomic_DNA"/>
</dbReference>
<name>A0A0R1LFH5_9LACO</name>
<evidence type="ECO:0000313" key="2">
    <source>
        <dbReference type="EMBL" id="KRK94136.1"/>
    </source>
</evidence>
<protein>
    <submittedName>
        <fullName evidence="2">Uncharacterized protein</fullName>
    </submittedName>
</protein>
<dbReference type="RefSeq" id="WP_057804362.1">
    <property type="nucleotide sequence ID" value="NZ_AZDV01000027.1"/>
</dbReference>
<gene>
    <name evidence="2" type="ORF">FD25_GL000957</name>
</gene>
<reference evidence="2 3" key="1">
    <citation type="journal article" date="2015" name="Genome Announc.">
        <title>Expanding the biotechnology potential of lactobacilli through comparative genomics of 213 strains and associated genera.</title>
        <authorList>
            <person name="Sun Z."/>
            <person name="Harris H.M."/>
            <person name="McCann A."/>
            <person name="Guo C."/>
            <person name="Argimon S."/>
            <person name="Zhang W."/>
            <person name="Yang X."/>
            <person name="Jeffery I.B."/>
            <person name="Cooney J.C."/>
            <person name="Kagawa T.F."/>
            <person name="Liu W."/>
            <person name="Song Y."/>
            <person name="Salvetti E."/>
            <person name="Wrobel A."/>
            <person name="Rasinkangas P."/>
            <person name="Parkhill J."/>
            <person name="Rea M.C."/>
            <person name="O'Sullivan O."/>
            <person name="Ritari J."/>
            <person name="Douillard F.P."/>
            <person name="Paul Ross R."/>
            <person name="Yang R."/>
            <person name="Briner A.E."/>
            <person name="Felis G.E."/>
            <person name="de Vos W.M."/>
            <person name="Barrangou R."/>
            <person name="Klaenhammer T.R."/>
            <person name="Caufield P.W."/>
            <person name="Cui Y."/>
            <person name="Zhang H."/>
            <person name="O'Toole P.W."/>
        </authorList>
    </citation>
    <scope>NUCLEOTIDE SEQUENCE [LARGE SCALE GENOMIC DNA]</scope>
    <source>
        <strain evidence="2 3">DSM 19394</strain>
    </source>
</reference>
<proteinExistence type="predicted"/>
<feature type="transmembrane region" description="Helical" evidence="1">
    <location>
        <begin position="64"/>
        <end position="79"/>
    </location>
</feature>
<organism evidence="2 3">
    <name type="scientific">Levilactobacillus acidifarinae DSM 19394 = JCM 15949</name>
    <dbReference type="NCBI Taxonomy" id="1423715"/>
    <lineage>
        <taxon>Bacteria</taxon>
        <taxon>Bacillati</taxon>
        <taxon>Bacillota</taxon>
        <taxon>Bacilli</taxon>
        <taxon>Lactobacillales</taxon>
        <taxon>Lactobacillaceae</taxon>
        <taxon>Levilactobacillus</taxon>
    </lineage>
</organism>
<dbReference type="AlphaFoldDB" id="A0A0R1LFH5"/>
<sequence>MSKQTWFKVGTGGYGAVTWLVIWLVIGWLRAWPHWLNVLLAFLIILGSNWVLRWLPQHSLAHDYWAIGFIGCTGLFILLT</sequence>
<keyword evidence="3" id="KW-1185">Reference proteome</keyword>
<dbReference type="OrthoDB" id="2300552at2"/>
<feature type="transmembrane region" description="Helical" evidence="1">
    <location>
        <begin position="35"/>
        <end position="52"/>
    </location>
</feature>
<dbReference type="Proteomes" id="UP000051955">
    <property type="component" value="Unassembled WGS sequence"/>
</dbReference>